<evidence type="ECO:0000256" key="13">
    <source>
        <dbReference type="SAM" id="MobiDB-lite"/>
    </source>
</evidence>
<dbReference type="Proteomes" id="UP000694845">
    <property type="component" value="Unplaced"/>
</dbReference>
<evidence type="ECO:0000256" key="2">
    <source>
        <dbReference type="ARBA" id="ARBA00010899"/>
    </source>
</evidence>
<dbReference type="InterPro" id="IPR001752">
    <property type="entry name" value="Kinesin_motor_dom"/>
</dbReference>
<evidence type="ECO:0000256" key="9">
    <source>
        <dbReference type="ARBA" id="ARBA00023212"/>
    </source>
</evidence>
<dbReference type="OMA" id="KMDHREI"/>
<organism evidence="15 16">
    <name type="scientific">Acanthaster planci</name>
    <name type="common">Crown-of-thorns starfish</name>
    <dbReference type="NCBI Taxonomy" id="133434"/>
    <lineage>
        <taxon>Eukaryota</taxon>
        <taxon>Metazoa</taxon>
        <taxon>Echinodermata</taxon>
        <taxon>Eleutherozoa</taxon>
        <taxon>Asterozoa</taxon>
        <taxon>Asteroidea</taxon>
        <taxon>Valvatacea</taxon>
        <taxon>Valvatida</taxon>
        <taxon>Acanthasteridae</taxon>
        <taxon>Acanthaster</taxon>
    </lineage>
</organism>
<feature type="compositionally biased region" description="Low complexity" evidence="13">
    <location>
        <begin position="105"/>
        <end position="123"/>
    </location>
</feature>
<reference evidence="16 17" key="1">
    <citation type="submission" date="2025-04" db="UniProtKB">
        <authorList>
            <consortium name="RefSeq"/>
        </authorList>
    </citation>
    <scope>IDENTIFICATION</scope>
</reference>
<dbReference type="PRINTS" id="PR00380">
    <property type="entry name" value="KINESINHEAVY"/>
</dbReference>
<feature type="binding site" evidence="10">
    <location>
        <begin position="454"/>
        <end position="461"/>
    </location>
    <ligand>
        <name>ATP</name>
        <dbReference type="ChEBI" id="CHEBI:30616"/>
    </ligand>
</feature>
<feature type="region of interest" description="Disordered" evidence="13">
    <location>
        <begin position="187"/>
        <end position="210"/>
    </location>
</feature>
<dbReference type="CDD" id="cd01366">
    <property type="entry name" value="KISc_C_terminal"/>
    <property type="match status" value="1"/>
</dbReference>
<dbReference type="GeneID" id="110977978"/>
<dbReference type="SUPFAM" id="SSF52540">
    <property type="entry name" value="P-loop containing nucleoside triphosphate hydrolases"/>
    <property type="match status" value="1"/>
</dbReference>
<sequence length="716" mass="78238">MSTRTALVSKDVNAPVATVRPLSKLPMPSKLRPPQVQVKRPLAQDEANIDGTGAPQAKRRKPEEVAKPNGRGNNGSTTAAKRPAPARSQRQTSAATLPKVDRPAVTRTKPAAARPAKPTVVARNPPAKPTARPRANTSTKPSITTTSTANGPKKAKRPAWDLKGRLADIESQLEMRNALNHQLQQEVNERTGNNHSLESDNDSLRSALQQKGRCLEEANQTIQQLERKVRDSEDELMASTRRLQREKDDVLHANQQLDRQLADVRGDLGASRQECSGLKASVAQMAAAQAGITAELASTKLNYEQSLEAGRLLQNEIAQLKVVIAQHEAMIADQEAQIRENETTRRKLHNTIQELKGNIRVFCRVRPLLPEETASGHDMRHINFTETDNKTIELADANLNESNVGTRSSSSKKYEFGFDRVFDPSSTQAEVFDEISQLVQSALDGYNVCVFAYGQTGSGKTFTMEGPDDVGEETEGMIPRAVRQIFQTASELKEKGWEYTMEASFLEIYNETVRDLLGAGDKKCEIKLAAKDGRGGTNSGSNDVEVTNSTTVAVSGEAQVRALLGRASHQRAVAATGCNERSSRSHSVFRLRLTGTNALTGEASQGTLNLVDLAGSERLSQSGSTGERLRETKNINRSLSNLGNVIMALANKESHVPYRNSKLTHLLQNSLGGNSKTLMFVNISPREENLQESLCSLRFATKVNQCNIGTAQKKVK</sequence>
<dbReference type="FunFam" id="3.40.850.10:FF:000065">
    <property type="entry name" value="Kinesin-like protein"/>
    <property type="match status" value="1"/>
</dbReference>
<dbReference type="GO" id="GO:0007018">
    <property type="term" value="P:microtubule-based movement"/>
    <property type="evidence" value="ECO:0007669"/>
    <property type="project" value="InterPro"/>
</dbReference>
<proteinExistence type="inferred from homology"/>
<keyword evidence="4 11" id="KW-0493">Microtubule</keyword>
<dbReference type="Gene3D" id="3.40.850.10">
    <property type="entry name" value="Kinesin motor domain"/>
    <property type="match status" value="1"/>
</dbReference>
<evidence type="ECO:0000313" key="16">
    <source>
        <dbReference type="RefSeq" id="XP_022088242.1"/>
    </source>
</evidence>
<evidence type="ECO:0000313" key="15">
    <source>
        <dbReference type="Proteomes" id="UP000694845"/>
    </source>
</evidence>
<keyword evidence="9" id="KW-0206">Cytoskeleton</keyword>
<dbReference type="SMART" id="SM00129">
    <property type="entry name" value="KISc"/>
    <property type="match status" value="1"/>
</dbReference>
<keyword evidence="5 10" id="KW-0547">Nucleotide-binding</keyword>
<feature type="coiled-coil region" evidence="12">
    <location>
        <begin position="317"/>
        <end position="358"/>
    </location>
</feature>
<evidence type="ECO:0000256" key="5">
    <source>
        <dbReference type="ARBA" id="ARBA00022741"/>
    </source>
</evidence>
<keyword evidence="3" id="KW-0963">Cytoplasm</keyword>
<dbReference type="RefSeq" id="XP_022088243.1">
    <property type="nucleotide sequence ID" value="XM_022232551.1"/>
</dbReference>
<dbReference type="InterPro" id="IPR027417">
    <property type="entry name" value="P-loop_NTPase"/>
</dbReference>
<evidence type="ECO:0000313" key="17">
    <source>
        <dbReference type="RefSeq" id="XP_022088243.1"/>
    </source>
</evidence>
<evidence type="ECO:0000259" key="14">
    <source>
        <dbReference type="PROSITE" id="PS50067"/>
    </source>
</evidence>
<evidence type="ECO:0000256" key="10">
    <source>
        <dbReference type="PROSITE-ProRule" id="PRU00283"/>
    </source>
</evidence>
<dbReference type="SUPFAM" id="SSF57997">
    <property type="entry name" value="Tropomyosin"/>
    <property type="match status" value="1"/>
</dbReference>
<evidence type="ECO:0000256" key="1">
    <source>
        <dbReference type="ARBA" id="ARBA00004245"/>
    </source>
</evidence>
<dbReference type="GO" id="GO:0005874">
    <property type="term" value="C:microtubule"/>
    <property type="evidence" value="ECO:0007669"/>
    <property type="project" value="UniProtKB-KW"/>
</dbReference>
<dbReference type="Pfam" id="PF00225">
    <property type="entry name" value="Kinesin"/>
    <property type="match status" value="1"/>
</dbReference>
<gene>
    <name evidence="16 17" type="primary">LOC110977978</name>
</gene>
<dbReference type="InterPro" id="IPR019821">
    <property type="entry name" value="Kinesin_motor_CS"/>
</dbReference>
<dbReference type="InterPro" id="IPR036961">
    <property type="entry name" value="Kinesin_motor_dom_sf"/>
</dbReference>
<accession>A0A8B7Y6Q4</accession>
<dbReference type="CTD" id="3833"/>
<evidence type="ECO:0000256" key="8">
    <source>
        <dbReference type="ARBA" id="ARBA00023175"/>
    </source>
</evidence>
<keyword evidence="6 10" id="KW-0067">ATP-binding</keyword>
<dbReference type="GO" id="GO:0005524">
    <property type="term" value="F:ATP binding"/>
    <property type="evidence" value="ECO:0007669"/>
    <property type="project" value="UniProtKB-UniRule"/>
</dbReference>
<dbReference type="KEGG" id="aplc:110977978"/>
<evidence type="ECO:0000256" key="3">
    <source>
        <dbReference type="ARBA" id="ARBA00022490"/>
    </source>
</evidence>
<dbReference type="GO" id="GO:0003777">
    <property type="term" value="F:microtubule motor activity"/>
    <property type="evidence" value="ECO:0007669"/>
    <property type="project" value="InterPro"/>
</dbReference>
<feature type="domain" description="Kinesin motor" evidence="14">
    <location>
        <begin position="358"/>
        <end position="706"/>
    </location>
</feature>
<feature type="compositionally biased region" description="Low complexity" evidence="13">
    <location>
        <begin position="137"/>
        <end position="148"/>
    </location>
</feature>
<feature type="region of interest" description="Disordered" evidence="13">
    <location>
        <begin position="19"/>
        <end position="163"/>
    </location>
</feature>
<keyword evidence="8 10" id="KW-0505">Motor protein</keyword>
<comment type="subcellular location">
    <subcellularLocation>
        <location evidence="1">Cytoplasm</location>
        <location evidence="1">Cytoskeleton</location>
    </subcellularLocation>
</comment>
<evidence type="ECO:0000256" key="12">
    <source>
        <dbReference type="SAM" id="Coils"/>
    </source>
</evidence>
<evidence type="ECO:0000256" key="11">
    <source>
        <dbReference type="RuleBase" id="RU000394"/>
    </source>
</evidence>
<dbReference type="PANTHER" id="PTHR47972">
    <property type="entry name" value="KINESIN-LIKE PROTEIN KLP-3"/>
    <property type="match status" value="1"/>
</dbReference>
<dbReference type="PROSITE" id="PS50067">
    <property type="entry name" value="KINESIN_MOTOR_2"/>
    <property type="match status" value="1"/>
</dbReference>
<evidence type="ECO:0000256" key="6">
    <source>
        <dbReference type="ARBA" id="ARBA00022840"/>
    </source>
</evidence>
<dbReference type="GO" id="GO:0090307">
    <property type="term" value="P:mitotic spindle assembly"/>
    <property type="evidence" value="ECO:0007669"/>
    <property type="project" value="UniProtKB-ARBA"/>
</dbReference>
<evidence type="ECO:0000256" key="7">
    <source>
        <dbReference type="ARBA" id="ARBA00023054"/>
    </source>
</evidence>
<keyword evidence="15" id="KW-1185">Reference proteome</keyword>
<dbReference type="OrthoDB" id="3176171at2759"/>
<protein>
    <recommendedName>
        <fullName evidence="11">Kinesin-like protein</fullName>
    </recommendedName>
</protein>
<dbReference type="Gene3D" id="1.10.287.1490">
    <property type="match status" value="1"/>
</dbReference>
<dbReference type="InterPro" id="IPR027640">
    <property type="entry name" value="Kinesin-like_fam"/>
</dbReference>
<comment type="similarity">
    <text evidence="2">Belongs to the TRAFAC class myosin-kinesin ATPase superfamily. Kinesin family. KIN-14 subfamily.</text>
</comment>
<keyword evidence="7 12" id="KW-0175">Coiled coil</keyword>
<dbReference type="AlphaFoldDB" id="A0A8B7Y6Q4"/>
<dbReference type="PANTHER" id="PTHR47972:SF45">
    <property type="entry name" value="PROTEIN CLARET SEGREGATIONAL"/>
    <property type="match status" value="1"/>
</dbReference>
<dbReference type="GO" id="GO:0008017">
    <property type="term" value="F:microtubule binding"/>
    <property type="evidence" value="ECO:0007669"/>
    <property type="project" value="InterPro"/>
</dbReference>
<evidence type="ECO:0000256" key="4">
    <source>
        <dbReference type="ARBA" id="ARBA00022701"/>
    </source>
</evidence>
<feature type="compositionally biased region" description="Polar residues" evidence="13">
    <location>
        <begin position="187"/>
        <end position="196"/>
    </location>
</feature>
<dbReference type="PROSITE" id="PS00411">
    <property type="entry name" value="KINESIN_MOTOR_1"/>
    <property type="match status" value="1"/>
</dbReference>
<dbReference type="RefSeq" id="XP_022088242.1">
    <property type="nucleotide sequence ID" value="XM_022232550.1"/>
</dbReference>
<name>A0A8B7Y6Q4_ACAPL</name>